<accession>A0A917N6A1</accession>
<feature type="chain" id="PRO_5036997262" description="DUF3718 domain-containing protein" evidence="1">
    <location>
        <begin position="26"/>
        <end position="130"/>
    </location>
</feature>
<organism evidence="2 3">
    <name type="scientific">Shewanella gelidii</name>
    <dbReference type="NCBI Taxonomy" id="1642821"/>
    <lineage>
        <taxon>Bacteria</taxon>
        <taxon>Pseudomonadati</taxon>
        <taxon>Pseudomonadota</taxon>
        <taxon>Gammaproteobacteria</taxon>
        <taxon>Alteromonadales</taxon>
        <taxon>Shewanellaceae</taxon>
        <taxon>Shewanella</taxon>
    </lineage>
</organism>
<dbReference type="RefSeq" id="WP_188917308.1">
    <property type="nucleotide sequence ID" value="NZ_BMPZ01000001.1"/>
</dbReference>
<proteinExistence type="predicted"/>
<reference evidence="2" key="2">
    <citation type="submission" date="2020-09" db="EMBL/GenBank/DDBJ databases">
        <authorList>
            <person name="Sun Q."/>
            <person name="Ohkuma M."/>
        </authorList>
    </citation>
    <scope>NUCLEOTIDE SEQUENCE</scope>
    <source>
        <strain evidence="2">JCM 30804</strain>
    </source>
</reference>
<protein>
    <recommendedName>
        <fullName evidence="4">DUF3718 domain-containing protein</fullName>
    </recommendedName>
</protein>
<evidence type="ECO:0000313" key="3">
    <source>
        <dbReference type="Proteomes" id="UP000613743"/>
    </source>
</evidence>
<sequence length="130" mass="14083">MRFMPICAITLLAASTCMTSTHTVAAESQLVANICDYVKANDKNRLRKKLKENRVKLRNIYAGVSCEGNSLLRMAMLSKSDKVGSFIAKRLSSKELSKAEADGQTLLAWAQANGHAGSATFTVIKEKTGS</sequence>
<dbReference type="Pfam" id="PF12514">
    <property type="entry name" value="DUF3718"/>
    <property type="match status" value="1"/>
</dbReference>
<name>A0A917N6A1_9GAMM</name>
<evidence type="ECO:0000313" key="2">
    <source>
        <dbReference type="EMBL" id="GGI70019.1"/>
    </source>
</evidence>
<keyword evidence="1" id="KW-0732">Signal</keyword>
<dbReference type="EMBL" id="BMPZ01000001">
    <property type="protein sequence ID" value="GGI70019.1"/>
    <property type="molecule type" value="Genomic_DNA"/>
</dbReference>
<reference evidence="2" key="1">
    <citation type="journal article" date="2014" name="Int. J. Syst. Evol. Microbiol.">
        <title>Complete genome sequence of Corynebacterium casei LMG S-19264T (=DSM 44701T), isolated from a smear-ripened cheese.</title>
        <authorList>
            <consortium name="US DOE Joint Genome Institute (JGI-PGF)"/>
            <person name="Walter F."/>
            <person name="Albersmeier A."/>
            <person name="Kalinowski J."/>
            <person name="Ruckert C."/>
        </authorList>
    </citation>
    <scope>NUCLEOTIDE SEQUENCE</scope>
    <source>
        <strain evidence="2">JCM 30804</strain>
    </source>
</reference>
<evidence type="ECO:0008006" key="4">
    <source>
        <dbReference type="Google" id="ProtNLM"/>
    </source>
</evidence>
<dbReference type="InterPro" id="IPR022193">
    <property type="entry name" value="DUF3718"/>
</dbReference>
<feature type="signal peptide" evidence="1">
    <location>
        <begin position="1"/>
        <end position="25"/>
    </location>
</feature>
<keyword evidence="3" id="KW-1185">Reference proteome</keyword>
<evidence type="ECO:0000256" key="1">
    <source>
        <dbReference type="SAM" id="SignalP"/>
    </source>
</evidence>
<gene>
    <name evidence="2" type="ORF">GCM10009332_04000</name>
</gene>
<dbReference type="AlphaFoldDB" id="A0A917N6A1"/>
<dbReference type="Proteomes" id="UP000613743">
    <property type="component" value="Unassembled WGS sequence"/>
</dbReference>
<comment type="caution">
    <text evidence="2">The sequence shown here is derived from an EMBL/GenBank/DDBJ whole genome shotgun (WGS) entry which is preliminary data.</text>
</comment>